<proteinExistence type="predicted"/>
<evidence type="ECO:0000313" key="2">
    <source>
        <dbReference type="EMBL" id="ETV88932.1"/>
    </source>
</evidence>
<gene>
    <name evidence="2" type="ORF">H257_00372</name>
</gene>
<organism evidence="2">
    <name type="scientific">Aphanomyces astaci</name>
    <name type="common">Crayfish plague agent</name>
    <dbReference type="NCBI Taxonomy" id="112090"/>
    <lineage>
        <taxon>Eukaryota</taxon>
        <taxon>Sar</taxon>
        <taxon>Stramenopiles</taxon>
        <taxon>Oomycota</taxon>
        <taxon>Saprolegniomycetes</taxon>
        <taxon>Saprolegniales</taxon>
        <taxon>Verrucalvaceae</taxon>
        <taxon>Aphanomyces</taxon>
    </lineage>
</organism>
<dbReference type="EMBL" id="KI913114">
    <property type="protein sequence ID" value="ETV88932.1"/>
    <property type="molecule type" value="Genomic_DNA"/>
</dbReference>
<reference evidence="2" key="1">
    <citation type="submission" date="2013-12" db="EMBL/GenBank/DDBJ databases">
        <title>The Genome Sequence of Aphanomyces astaci APO3.</title>
        <authorList>
            <consortium name="The Broad Institute Genomics Platform"/>
            <person name="Russ C."/>
            <person name="Tyler B."/>
            <person name="van West P."/>
            <person name="Dieguez-Uribeondo J."/>
            <person name="Young S.K."/>
            <person name="Zeng Q."/>
            <person name="Gargeya S."/>
            <person name="Fitzgerald M."/>
            <person name="Abouelleil A."/>
            <person name="Alvarado L."/>
            <person name="Chapman S.B."/>
            <person name="Gainer-Dewar J."/>
            <person name="Goldberg J."/>
            <person name="Griggs A."/>
            <person name="Gujja S."/>
            <person name="Hansen M."/>
            <person name="Howarth C."/>
            <person name="Imamovic A."/>
            <person name="Ireland A."/>
            <person name="Larimer J."/>
            <person name="McCowan C."/>
            <person name="Murphy C."/>
            <person name="Pearson M."/>
            <person name="Poon T.W."/>
            <person name="Priest M."/>
            <person name="Roberts A."/>
            <person name="Saif S."/>
            <person name="Shea T."/>
            <person name="Sykes S."/>
            <person name="Wortman J."/>
            <person name="Nusbaum C."/>
            <person name="Birren B."/>
        </authorList>
    </citation>
    <scope>NUCLEOTIDE SEQUENCE [LARGE SCALE GENOMIC DNA]</scope>
    <source>
        <strain evidence="2">APO3</strain>
    </source>
</reference>
<feature type="region of interest" description="Disordered" evidence="1">
    <location>
        <begin position="93"/>
        <end position="122"/>
    </location>
</feature>
<dbReference type="RefSeq" id="XP_009821332.1">
    <property type="nucleotide sequence ID" value="XM_009823030.1"/>
</dbReference>
<accession>W4HAF9</accession>
<sequence>MEAHPPFRTFSSEHISKSGTFMSSTHLDTSSKTGSDGAGASVGSGGVVSSGTTASSVSSPSSMIVPSAHMECGRQPKRPVGNVVQYDPYGRPVWGPGQLSGTEGEQYLGPRLQNEPSTPKTNLNSRLGATWHDDEVGQMWPRVETDGRFVGGAGE</sequence>
<feature type="compositionally biased region" description="Low complexity" evidence="1">
    <location>
        <begin position="49"/>
        <end position="62"/>
    </location>
</feature>
<feature type="compositionally biased region" description="Polar residues" evidence="1">
    <location>
        <begin position="21"/>
        <end position="32"/>
    </location>
</feature>
<protein>
    <submittedName>
        <fullName evidence="2">Uncharacterized protein</fullName>
    </submittedName>
</protein>
<dbReference type="VEuPathDB" id="FungiDB:H257_00372"/>
<evidence type="ECO:0000256" key="1">
    <source>
        <dbReference type="SAM" id="MobiDB-lite"/>
    </source>
</evidence>
<name>W4HAF9_APHAT</name>
<feature type="compositionally biased region" description="Gly residues" evidence="1">
    <location>
        <begin position="36"/>
        <end position="48"/>
    </location>
</feature>
<feature type="region of interest" description="Disordered" evidence="1">
    <location>
        <begin position="21"/>
        <end position="64"/>
    </location>
</feature>
<dbReference type="AlphaFoldDB" id="W4HAF9"/>
<dbReference type="GeneID" id="20802368"/>